<accession>A0AA39CFP5</accession>
<keyword evidence="4" id="KW-0833">Ubl conjugation pathway</keyword>
<dbReference type="GO" id="GO:0071108">
    <property type="term" value="P:protein K48-linked deubiquitination"/>
    <property type="evidence" value="ECO:0007669"/>
    <property type="project" value="TreeGrafter"/>
</dbReference>
<dbReference type="GO" id="GO:0005634">
    <property type="term" value="C:nucleus"/>
    <property type="evidence" value="ECO:0007669"/>
    <property type="project" value="TreeGrafter"/>
</dbReference>
<keyword evidence="5" id="KW-0378">Hydrolase</keyword>
<evidence type="ECO:0000256" key="2">
    <source>
        <dbReference type="ARBA" id="ARBA00012759"/>
    </source>
</evidence>
<dbReference type="Pfam" id="PF10275">
    <property type="entry name" value="Peptidase_C65"/>
    <property type="match status" value="1"/>
</dbReference>
<sequence>MTYCANTLPPHSLYPPFPYQAGLRSRGQPYSEGPYTLPYRYTPAQADVDPYLVRYGCPTPPTSDRTMATPDADELEQFQQLSDHYQPDLPGPLIGSRKPLSELVTEYAQADPTYVAKTQALEATHSAYRQIKGDGQCGWRGAVFGYFEILLKSGDFSLITQEEVRIRSHEQTMRTAGLSYDIIVDMFDYTWELFDALKSAAERGDKDEAVLLQSLNDENASNSIVYHFKMMTSAFMQLYPDRYEAFLEMSVQQYCLTRIDPANQEIDHVGLQALTDAVIAPAYIAVEVSYLDRSTGDEVTSYQFVDNAKDWPAIRLIYRPGHYDIIYKGDQNVQHDPRPVQVYLQTDAPQYIPTSGAEVFRSGDPEILDELSFMFPNATQTLSGTSISFPNNSAFSSGVQNQPPVMYSQANTQQSSYFPEMPSNVFRANIPQHPPRPVRTRSLPQQTYSSSHLTPQMSSSPQSPQPQSPATPNSATTNKAMTLPKANEPQIRYNEKCFDYSIQKNKSIPFDHAGFGK</sequence>
<dbReference type="Gene3D" id="1.20.1300.20">
    <property type="entry name" value="Peptidase C65 Otubain, subdomain 2"/>
    <property type="match status" value="1"/>
</dbReference>
<proteinExistence type="predicted"/>
<dbReference type="InterPro" id="IPR019400">
    <property type="entry name" value="Peptidase_C65_otubain"/>
</dbReference>
<dbReference type="GO" id="GO:0004843">
    <property type="term" value="F:cysteine-type deubiquitinase activity"/>
    <property type="evidence" value="ECO:0007669"/>
    <property type="project" value="UniProtKB-EC"/>
</dbReference>
<keyword evidence="9" id="KW-1185">Reference proteome</keyword>
<comment type="caution">
    <text evidence="8">The sequence shown here is derived from an EMBL/GenBank/DDBJ whole genome shotgun (WGS) entry which is preliminary data.</text>
</comment>
<reference evidence="8" key="1">
    <citation type="submission" date="2022-10" db="EMBL/GenBank/DDBJ databases">
        <title>Culturing micro-colonial fungi from biological soil crusts in the Mojave desert and describing Neophaeococcomyces mojavensis, and introducing the new genera and species Taxawa tesnikishii.</title>
        <authorList>
            <person name="Kurbessoian T."/>
            <person name="Stajich J.E."/>
        </authorList>
    </citation>
    <scope>NUCLEOTIDE SEQUENCE</scope>
    <source>
        <strain evidence="8">TK_41</strain>
    </source>
</reference>
<dbReference type="SUPFAM" id="SSF54001">
    <property type="entry name" value="Cysteine proteinases"/>
    <property type="match status" value="1"/>
</dbReference>
<evidence type="ECO:0000256" key="6">
    <source>
        <dbReference type="ARBA" id="ARBA00022807"/>
    </source>
</evidence>
<dbReference type="Proteomes" id="UP001172673">
    <property type="component" value="Unassembled WGS sequence"/>
</dbReference>
<dbReference type="EC" id="3.4.19.12" evidence="2"/>
<evidence type="ECO:0000256" key="7">
    <source>
        <dbReference type="SAM" id="MobiDB-lite"/>
    </source>
</evidence>
<dbReference type="EMBL" id="JAPDRK010000013">
    <property type="protein sequence ID" value="KAJ9606596.1"/>
    <property type="molecule type" value="Genomic_DNA"/>
</dbReference>
<dbReference type="Gene3D" id="3.30.200.60">
    <property type="entry name" value="Peptidase C65 Otubain, subdomain 1"/>
    <property type="match status" value="1"/>
</dbReference>
<dbReference type="InterPro" id="IPR042468">
    <property type="entry name" value="Peptidase_C65_otubain_sub1"/>
</dbReference>
<evidence type="ECO:0000256" key="3">
    <source>
        <dbReference type="ARBA" id="ARBA00022670"/>
    </source>
</evidence>
<keyword evidence="3" id="KW-0645">Protease</keyword>
<comment type="catalytic activity">
    <reaction evidence="1">
        <text>Thiol-dependent hydrolysis of ester, thioester, amide, peptide and isopeptide bonds formed by the C-terminal Gly of ubiquitin (a 76-residue protein attached to proteins as an intracellular targeting signal).</text>
        <dbReference type="EC" id="3.4.19.12"/>
    </reaction>
</comment>
<feature type="compositionally biased region" description="Polar residues" evidence="7">
    <location>
        <begin position="470"/>
        <end position="480"/>
    </location>
</feature>
<feature type="region of interest" description="Disordered" evidence="7">
    <location>
        <begin position="425"/>
        <end position="489"/>
    </location>
</feature>
<dbReference type="GO" id="GO:0043130">
    <property type="term" value="F:ubiquitin binding"/>
    <property type="evidence" value="ECO:0007669"/>
    <property type="project" value="TreeGrafter"/>
</dbReference>
<dbReference type="AlphaFoldDB" id="A0AA39CFP5"/>
<dbReference type="GO" id="GO:0006508">
    <property type="term" value="P:proteolysis"/>
    <property type="evidence" value="ECO:0007669"/>
    <property type="project" value="UniProtKB-KW"/>
</dbReference>
<dbReference type="InterPro" id="IPR038765">
    <property type="entry name" value="Papain-like_cys_pep_sf"/>
</dbReference>
<evidence type="ECO:0000256" key="1">
    <source>
        <dbReference type="ARBA" id="ARBA00000707"/>
    </source>
</evidence>
<feature type="compositionally biased region" description="Polar residues" evidence="7">
    <location>
        <begin position="442"/>
        <end position="454"/>
    </location>
</feature>
<evidence type="ECO:0000256" key="5">
    <source>
        <dbReference type="ARBA" id="ARBA00022801"/>
    </source>
</evidence>
<organism evidence="8 9">
    <name type="scientific">Cladophialophora chaetospira</name>
    <dbReference type="NCBI Taxonomy" id="386627"/>
    <lineage>
        <taxon>Eukaryota</taxon>
        <taxon>Fungi</taxon>
        <taxon>Dikarya</taxon>
        <taxon>Ascomycota</taxon>
        <taxon>Pezizomycotina</taxon>
        <taxon>Eurotiomycetes</taxon>
        <taxon>Chaetothyriomycetidae</taxon>
        <taxon>Chaetothyriales</taxon>
        <taxon>Herpotrichiellaceae</taxon>
        <taxon>Cladophialophora</taxon>
    </lineage>
</organism>
<evidence type="ECO:0000256" key="4">
    <source>
        <dbReference type="ARBA" id="ARBA00022786"/>
    </source>
</evidence>
<dbReference type="PANTHER" id="PTHR12931:SF15">
    <property type="entry name" value="UBIQUITIN THIOESTERASE OTUBAIN-LIKE"/>
    <property type="match status" value="1"/>
</dbReference>
<dbReference type="CDD" id="cd22749">
    <property type="entry name" value="Otubain_C65"/>
    <property type="match status" value="1"/>
</dbReference>
<evidence type="ECO:0000313" key="8">
    <source>
        <dbReference type="EMBL" id="KAJ9606596.1"/>
    </source>
</evidence>
<gene>
    <name evidence="8" type="ORF">H2200_008604</name>
</gene>
<keyword evidence="6" id="KW-0788">Thiol protease</keyword>
<dbReference type="PANTHER" id="PTHR12931">
    <property type="entry name" value="UBIQUITIN THIOLESTERASE PROTEIN OTUB"/>
    <property type="match status" value="1"/>
</dbReference>
<name>A0AA39CFP5_9EURO</name>
<dbReference type="InterPro" id="IPR042467">
    <property type="entry name" value="Peptidase_C65_otubain_sub2"/>
</dbReference>
<evidence type="ECO:0000313" key="9">
    <source>
        <dbReference type="Proteomes" id="UP001172673"/>
    </source>
</evidence>
<protein>
    <recommendedName>
        <fullName evidence="2">ubiquitinyl hydrolase 1</fullName>
        <ecNumber evidence="2">3.4.19.12</ecNumber>
    </recommendedName>
</protein>